<organism evidence="1 2">
    <name type="scientific">Vermiconidia calcicola</name>
    <dbReference type="NCBI Taxonomy" id="1690605"/>
    <lineage>
        <taxon>Eukaryota</taxon>
        <taxon>Fungi</taxon>
        <taxon>Dikarya</taxon>
        <taxon>Ascomycota</taxon>
        <taxon>Pezizomycotina</taxon>
        <taxon>Dothideomycetes</taxon>
        <taxon>Dothideomycetidae</taxon>
        <taxon>Mycosphaerellales</taxon>
        <taxon>Extremaceae</taxon>
        <taxon>Vermiconidia</taxon>
    </lineage>
</organism>
<reference evidence="1" key="1">
    <citation type="submission" date="2023-07" db="EMBL/GenBank/DDBJ databases">
        <title>Black Yeasts Isolated from many extreme environments.</title>
        <authorList>
            <person name="Coleine C."/>
            <person name="Stajich J.E."/>
            <person name="Selbmann L."/>
        </authorList>
    </citation>
    <scope>NUCLEOTIDE SEQUENCE</scope>
    <source>
        <strain evidence="1">CCFEE 5714</strain>
    </source>
</reference>
<comment type="caution">
    <text evidence="1">The sequence shown here is derived from an EMBL/GenBank/DDBJ whole genome shotgun (WGS) entry which is preliminary data.</text>
</comment>
<dbReference type="EMBL" id="JAUTXU010000417">
    <property type="protein sequence ID" value="KAK3680947.1"/>
    <property type="molecule type" value="Genomic_DNA"/>
</dbReference>
<keyword evidence="2" id="KW-1185">Reference proteome</keyword>
<proteinExistence type="predicted"/>
<sequence length="378" mass="41187">MPMSPGSNVKRSTVHPDWYLAIITGSSPAEDSIFGPPWFSDAPLSGFIRGCRAKLRAPAFAPISCKSQIALVNYTQLFDVSSFKAFRSGPSMEQLGFTIAANLVLDHHESIILVTGYTQTHDCAGTYNYTTCTLESAVGEYNALIENGVVTLMSPGSPNILALANNTAISNEKTATGTSSHKSTLAAIISLAYFKWLSAVLIYTAEEDLPPARYMTGQALESFVYKDPDELCESYRDPTAAATTDASYLESSLDPGLTVNNSITGYLHDDQNVFDTNYWYFLAAALVEIICIALVVPTYYGWWNMGRSVSFSPVELAKAFQSPIFVDCNPNLSDRDIARAVGHMRVQYGCTSNGRSTKLTFADPEPVECPLKGARFDV</sequence>
<evidence type="ECO:0000313" key="2">
    <source>
        <dbReference type="Proteomes" id="UP001281147"/>
    </source>
</evidence>
<gene>
    <name evidence="1" type="ORF">LTR37_021020</name>
</gene>
<name>A0ACC3MCQ4_9PEZI</name>
<accession>A0ACC3MCQ4</accession>
<protein>
    <submittedName>
        <fullName evidence="1">Uncharacterized protein</fullName>
    </submittedName>
</protein>
<evidence type="ECO:0000313" key="1">
    <source>
        <dbReference type="EMBL" id="KAK3680947.1"/>
    </source>
</evidence>
<dbReference type="Proteomes" id="UP001281147">
    <property type="component" value="Unassembled WGS sequence"/>
</dbReference>